<dbReference type="GO" id="GO:0007229">
    <property type="term" value="P:integrin-mediated signaling pathway"/>
    <property type="evidence" value="ECO:0007669"/>
    <property type="project" value="UniProtKB-KW"/>
</dbReference>
<accession>A0AAD1WEA4</accession>
<dbReference type="InterPro" id="IPR000413">
    <property type="entry name" value="Integrin_alpha"/>
</dbReference>
<evidence type="ECO:0000313" key="18">
    <source>
        <dbReference type="Proteomes" id="UP001295444"/>
    </source>
</evidence>
<proteinExistence type="inferred from homology"/>
<dbReference type="SUPFAM" id="SSF69179">
    <property type="entry name" value="Integrin domains"/>
    <property type="match status" value="3"/>
</dbReference>
<evidence type="ECO:0000259" key="16">
    <source>
        <dbReference type="Pfam" id="PF20806"/>
    </source>
</evidence>
<evidence type="ECO:0000256" key="1">
    <source>
        <dbReference type="ARBA" id="ARBA00004479"/>
    </source>
</evidence>
<keyword evidence="8 13" id="KW-0401">Integrin</keyword>
<comment type="subcellular location">
    <subcellularLocation>
        <location evidence="1 13">Membrane</location>
        <topology evidence="1 13">Single-pass type I membrane protein</topology>
    </subcellularLocation>
</comment>
<keyword evidence="6 13" id="KW-0130">Cell adhesion</keyword>
<dbReference type="GO" id="GO:0098609">
    <property type="term" value="P:cell-cell adhesion"/>
    <property type="evidence" value="ECO:0007669"/>
    <property type="project" value="TreeGrafter"/>
</dbReference>
<keyword evidence="18" id="KW-1185">Reference proteome</keyword>
<feature type="repeat" description="FG-GAP" evidence="12">
    <location>
        <begin position="183"/>
        <end position="234"/>
    </location>
</feature>
<dbReference type="InterPro" id="IPR032695">
    <property type="entry name" value="Integrin_dom_sf"/>
</dbReference>
<dbReference type="Gene3D" id="2.130.10.130">
    <property type="entry name" value="Integrin alpha, N-terminal"/>
    <property type="match status" value="1"/>
</dbReference>
<feature type="repeat" description="FG-GAP" evidence="12">
    <location>
        <begin position="349"/>
        <end position="408"/>
    </location>
</feature>
<organism evidence="17 18">
    <name type="scientific">Pelobates cultripes</name>
    <name type="common">Western spadefoot toad</name>
    <dbReference type="NCBI Taxonomy" id="61616"/>
    <lineage>
        <taxon>Eukaryota</taxon>
        <taxon>Metazoa</taxon>
        <taxon>Chordata</taxon>
        <taxon>Craniata</taxon>
        <taxon>Vertebrata</taxon>
        <taxon>Euteleostomi</taxon>
        <taxon>Amphibia</taxon>
        <taxon>Batrachia</taxon>
        <taxon>Anura</taxon>
        <taxon>Pelobatoidea</taxon>
        <taxon>Pelobatidae</taxon>
        <taxon>Pelobates</taxon>
    </lineage>
</organism>
<sequence>MKWEKVCKALSLGHIWSMVLEWLVLTGLIEAYNIEESDSLLFRGPNGSLFGYSVVLHSYNDDTWIIAGAPKTDWSLKVRVNSPGAIFKCKIGNNPNGTCDLMEMGIDTGAVCGKTCMAEPDNQWLGVSLSRQAKDGEILACGHRWKNIYYMTSEHKLPYGVCYAIPSNLRAGLSKRVCPCYKDYVRKFAEEFGSCQAGISSAYLEDIMVMGAPGSHYWTGSLFVYNTTRNKIISYEDRTNTVKFGSYLGYSVAVGHFQAPDSFEVVGGAPQQEQIGKAYIFSLGKYQLDIIFEVAGTKIGSYFGASVCAVDLNGDGLSDLLVGAPMQSKLREEGSVFVYVNTGGGVMEELPFELSGSDLYAARFGETITNLGDLDHDGFEDVAIGAPHENDLEGAVYIYNGRKNGIIQSFSQRILGKTFGNGLQMFGQSISAGIDVDGNGYQDVAIGAFLSDSVVLLRTKPVVIVNATLVMASSVNRTKVNCIENGHPAVCINVTVCFSYEGLEVPGHIVLHYNISSDTRRKTGTHARFYFLSNGTMDVISGAINILQRIANCKTYQAFMRKDVRDILTPIHMETRYHLGEHIVYKKSKRNVQTFTPLQPILQQQEKSDRVIRHVVTFARYCGLPNCSADLQISGKFSFPKAFENKTYLVVGGSKTLMINVSLYNAGDDAYQSSLQMRLPKGVNFIKVLDLPEKQINCDVNEEENQLITLSCSVGLYYVDSHSKQDISFLLDTSSLSKAEDDLLINITANCENEVNQDMLSNNVVTLVIPTRNEVNLNVIGMVSPLSLVFGPSEEKIVAPCVMEKISFTFNVINSGSSLAPGAKLDIMMPNTFAPSKIRLFNLLDVSTTAGKCLFTNYSRECDTPKKNGTIFGDLVAFFSKPEKRVLVSVLY</sequence>
<evidence type="ECO:0000313" key="17">
    <source>
        <dbReference type="EMBL" id="CAH2305871.1"/>
    </source>
</evidence>
<gene>
    <name evidence="17" type="ORF">PECUL_23A007508</name>
</gene>
<protein>
    <submittedName>
        <fullName evidence="17">Integrin alpha-4</fullName>
    </submittedName>
</protein>
<dbReference type="Gene3D" id="2.60.40.1530">
    <property type="entry name" value="ntegrin, alpha v. Chain A, domain 4"/>
    <property type="match status" value="1"/>
</dbReference>
<dbReference type="Gene3D" id="2.60.40.1510">
    <property type="entry name" value="ntegrin, alpha v. Chain A, domain 3"/>
    <property type="match status" value="1"/>
</dbReference>
<dbReference type="SUPFAM" id="SSF69318">
    <property type="entry name" value="Integrin alpha N-terminal domain"/>
    <property type="match status" value="1"/>
</dbReference>
<feature type="domain" description="Integrin alpha first immunoglubulin-like" evidence="14">
    <location>
        <begin position="459"/>
        <end position="608"/>
    </location>
</feature>
<dbReference type="GO" id="GO:0009897">
    <property type="term" value="C:external side of plasma membrane"/>
    <property type="evidence" value="ECO:0007669"/>
    <property type="project" value="TreeGrafter"/>
</dbReference>
<evidence type="ECO:0000256" key="5">
    <source>
        <dbReference type="ARBA" id="ARBA00022737"/>
    </source>
</evidence>
<evidence type="ECO:0000256" key="13">
    <source>
        <dbReference type="RuleBase" id="RU003762"/>
    </source>
</evidence>
<dbReference type="InterPro" id="IPR013519">
    <property type="entry name" value="Int_alpha_beta-p"/>
</dbReference>
<comment type="similarity">
    <text evidence="2 13">Belongs to the integrin alpha chain family.</text>
</comment>
<keyword evidence="9" id="KW-0472">Membrane</keyword>
<keyword evidence="10 13" id="KW-0675">Receptor</keyword>
<evidence type="ECO:0000256" key="3">
    <source>
        <dbReference type="ARBA" id="ARBA00022692"/>
    </source>
</evidence>
<dbReference type="InterPro" id="IPR048286">
    <property type="entry name" value="Integrin_alpha_Ig-like_3"/>
</dbReference>
<dbReference type="GO" id="GO:0008305">
    <property type="term" value="C:integrin complex"/>
    <property type="evidence" value="ECO:0007669"/>
    <property type="project" value="InterPro"/>
</dbReference>
<evidence type="ECO:0000256" key="2">
    <source>
        <dbReference type="ARBA" id="ARBA00008054"/>
    </source>
</evidence>
<dbReference type="Pfam" id="PF20806">
    <property type="entry name" value="Integrin_A_Ig_3"/>
    <property type="match status" value="1"/>
</dbReference>
<keyword evidence="11" id="KW-0325">Glycoprotein</keyword>
<dbReference type="InterPro" id="IPR048285">
    <property type="entry name" value="Integrin_alpha_Ig-like_2"/>
</dbReference>
<evidence type="ECO:0000256" key="7">
    <source>
        <dbReference type="ARBA" id="ARBA00022989"/>
    </source>
</evidence>
<evidence type="ECO:0000256" key="10">
    <source>
        <dbReference type="ARBA" id="ARBA00023170"/>
    </source>
</evidence>
<dbReference type="Pfam" id="PF01839">
    <property type="entry name" value="FG-GAP"/>
    <property type="match status" value="3"/>
</dbReference>
<dbReference type="EMBL" id="OW240918">
    <property type="protein sequence ID" value="CAH2305871.1"/>
    <property type="molecule type" value="Genomic_DNA"/>
</dbReference>
<keyword evidence="4" id="KW-0732">Signal</keyword>
<feature type="repeat" description="FG-GAP" evidence="12">
    <location>
        <begin position="36"/>
        <end position="98"/>
    </location>
</feature>
<feature type="domain" description="Integrin alpha third immunoglobulin-like" evidence="16">
    <location>
        <begin position="778"/>
        <end position="853"/>
    </location>
</feature>
<dbReference type="PANTHER" id="PTHR23220:SF78">
    <property type="entry name" value="INTEGRIN ALPHA-4"/>
    <property type="match status" value="1"/>
</dbReference>
<keyword evidence="7" id="KW-1133">Transmembrane helix</keyword>
<evidence type="ECO:0000259" key="15">
    <source>
        <dbReference type="Pfam" id="PF20805"/>
    </source>
</evidence>
<evidence type="ECO:0000259" key="14">
    <source>
        <dbReference type="Pfam" id="PF08441"/>
    </source>
</evidence>
<dbReference type="SMART" id="SM00191">
    <property type="entry name" value="Int_alpha"/>
    <property type="match status" value="5"/>
</dbReference>
<dbReference type="Pfam" id="PF08441">
    <property type="entry name" value="Integrin_A_Ig_1"/>
    <property type="match status" value="1"/>
</dbReference>
<dbReference type="Gene3D" id="2.60.40.1460">
    <property type="entry name" value="Integrin domains. Chain A, domain 2"/>
    <property type="match status" value="1"/>
</dbReference>
<name>A0AAD1WEA4_PELCU</name>
<evidence type="ECO:0000256" key="8">
    <source>
        <dbReference type="ARBA" id="ARBA00023037"/>
    </source>
</evidence>
<keyword evidence="5" id="KW-0677">Repeat</keyword>
<reference evidence="17" key="1">
    <citation type="submission" date="2022-03" db="EMBL/GenBank/DDBJ databases">
        <authorList>
            <person name="Alioto T."/>
            <person name="Alioto T."/>
            <person name="Gomez Garrido J."/>
        </authorList>
    </citation>
    <scope>NUCLEOTIDE SEQUENCE</scope>
</reference>
<feature type="repeat" description="FG-GAP" evidence="12">
    <location>
        <begin position="289"/>
        <end position="348"/>
    </location>
</feature>
<feature type="repeat" description="FG-GAP" evidence="12">
    <location>
        <begin position="412"/>
        <end position="474"/>
    </location>
</feature>
<dbReference type="Proteomes" id="UP001295444">
    <property type="component" value="Chromosome 07"/>
</dbReference>
<evidence type="ECO:0000256" key="4">
    <source>
        <dbReference type="ARBA" id="ARBA00022729"/>
    </source>
</evidence>
<dbReference type="PRINTS" id="PR01185">
    <property type="entry name" value="INTEGRINA"/>
</dbReference>
<dbReference type="InterPro" id="IPR028994">
    <property type="entry name" value="Integrin_alpha_N"/>
</dbReference>
<evidence type="ECO:0000256" key="12">
    <source>
        <dbReference type="PROSITE-ProRule" id="PRU00803"/>
    </source>
</evidence>
<dbReference type="Pfam" id="PF20805">
    <property type="entry name" value="Integrin_A_Ig_2"/>
    <property type="match status" value="1"/>
</dbReference>
<dbReference type="GO" id="GO:0005178">
    <property type="term" value="F:integrin binding"/>
    <property type="evidence" value="ECO:0007669"/>
    <property type="project" value="TreeGrafter"/>
</dbReference>
<evidence type="ECO:0000256" key="11">
    <source>
        <dbReference type="ARBA" id="ARBA00023180"/>
    </source>
</evidence>
<dbReference type="InterPro" id="IPR013649">
    <property type="entry name" value="Integrin_alpha_Ig-like_1"/>
</dbReference>
<feature type="domain" description="Integrin alpha second immunoglobulin-like" evidence="15">
    <location>
        <begin position="622"/>
        <end position="767"/>
    </location>
</feature>
<evidence type="ECO:0000256" key="6">
    <source>
        <dbReference type="ARBA" id="ARBA00022889"/>
    </source>
</evidence>
<evidence type="ECO:0000256" key="9">
    <source>
        <dbReference type="ARBA" id="ARBA00023136"/>
    </source>
</evidence>
<dbReference type="GO" id="GO:0033627">
    <property type="term" value="P:cell adhesion mediated by integrin"/>
    <property type="evidence" value="ECO:0007669"/>
    <property type="project" value="TreeGrafter"/>
</dbReference>
<keyword evidence="3" id="KW-0812">Transmembrane</keyword>
<dbReference type="GO" id="GO:0007160">
    <property type="term" value="P:cell-matrix adhesion"/>
    <property type="evidence" value="ECO:0007669"/>
    <property type="project" value="TreeGrafter"/>
</dbReference>
<dbReference type="InterPro" id="IPR013517">
    <property type="entry name" value="FG-GAP"/>
</dbReference>
<dbReference type="PROSITE" id="PS51470">
    <property type="entry name" value="FG_GAP"/>
    <property type="match status" value="5"/>
</dbReference>
<dbReference type="AlphaFoldDB" id="A0AAD1WEA4"/>
<dbReference type="PANTHER" id="PTHR23220">
    <property type="entry name" value="INTEGRIN ALPHA"/>
    <property type="match status" value="1"/>
</dbReference>